<organism evidence="2 3">
    <name type="scientific">Flavobacterium lacus</name>
    <dbReference type="NCBI Taxonomy" id="1353778"/>
    <lineage>
        <taxon>Bacteria</taxon>
        <taxon>Pseudomonadati</taxon>
        <taxon>Bacteroidota</taxon>
        <taxon>Flavobacteriia</taxon>
        <taxon>Flavobacteriales</taxon>
        <taxon>Flavobacteriaceae</taxon>
        <taxon>Flavobacterium</taxon>
    </lineage>
</organism>
<proteinExistence type="predicted"/>
<name>A0A328WJ10_9FLAO</name>
<evidence type="ECO:0000313" key="3">
    <source>
        <dbReference type="Proteomes" id="UP000249518"/>
    </source>
</evidence>
<feature type="chain" id="PRO_5016463510" evidence="1">
    <location>
        <begin position="22"/>
        <end position="204"/>
    </location>
</feature>
<keyword evidence="1" id="KW-0732">Signal</keyword>
<sequence length="204" mass="22859">MTIFLNKRSILIMLLSFSAFGQNDGPIEQILPMKDIDQTYEKIQTALANMGSMVHVDMAASMKNYDDCKRNDRTPGGLNIEIDWYNTNDEVGKMMANLIKSDIENIMNSFHSSSGFENLDKAKEVEIKGGKMWINSKQKACVNEITGPTGETEFTTQIRAFVSTETMVLKIDLKANSKPATLEHSLNYILEKVSLVNFSSLTSK</sequence>
<gene>
    <name evidence="2" type="ORF">B0I10_1219</name>
</gene>
<keyword evidence="3" id="KW-1185">Reference proteome</keyword>
<dbReference type="EMBL" id="QLSV01000021">
    <property type="protein sequence ID" value="RAR46362.1"/>
    <property type="molecule type" value="Genomic_DNA"/>
</dbReference>
<comment type="caution">
    <text evidence="2">The sequence shown here is derived from an EMBL/GenBank/DDBJ whole genome shotgun (WGS) entry which is preliminary data.</text>
</comment>
<evidence type="ECO:0000313" key="2">
    <source>
        <dbReference type="EMBL" id="RAR46362.1"/>
    </source>
</evidence>
<reference evidence="2 3" key="1">
    <citation type="submission" date="2018-06" db="EMBL/GenBank/DDBJ databases">
        <title>Genomic Encyclopedia of Type Strains, Phase III (KMG-III): the genomes of soil and plant-associated and newly described type strains.</title>
        <authorList>
            <person name="Whitman W."/>
        </authorList>
    </citation>
    <scope>NUCLEOTIDE SEQUENCE [LARGE SCALE GENOMIC DNA]</scope>
    <source>
        <strain evidence="2 3">CGMCC 1.12504</strain>
    </source>
</reference>
<dbReference type="RefSeq" id="WP_112087366.1">
    <property type="nucleotide sequence ID" value="NZ_QLSV01000021.1"/>
</dbReference>
<evidence type="ECO:0000256" key="1">
    <source>
        <dbReference type="SAM" id="SignalP"/>
    </source>
</evidence>
<accession>A0A328WJ10</accession>
<protein>
    <submittedName>
        <fullName evidence="2">Uncharacterized protein</fullName>
    </submittedName>
</protein>
<dbReference type="Proteomes" id="UP000249518">
    <property type="component" value="Unassembled WGS sequence"/>
</dbReference>
<dbReference type="AlphaFoldDB" id="A0A328WJ10"/>
<feature type="signal peptide" evidence="1">
    <location>
        <begin position="1"/>
        <end position="21"/>
    </location>
</feature>